<dbReference type="RefSeq" id="WP_343877697.1">
    <property type="nucleotide sequence ID" value="NZ_BAAAFW010000060.1"/>
</dbReference>
<dbReference type="Proteomes" id="UP001596215">
    <property type="component" value="Unassembled WGS sequence"/>
</dbReference>
<dbReference type="Pfam" id="PF07759">
    <property type="entry name" value="DUF1615"/>
    <property type="match status" value="1"/>
</dbReference>
<dbReference type="EMBL" id="JBHSUC010000008">
    <property type="protein sequence ID" value="MFC6362141.1"/>
    <property type="molecule type" value="Genomic_DNA"/>
</dbReference>
<sequence length="349" mass="38462">MLLAGCSQPLTKVTPQQAAAQQADIRRLLPASVSDKQGWSEDIYQALRHQSLPVSRQNICAVIGITGQESGFNADAPVADLPGIALNEIYRRAGALYIPRFVVDTALKIPSSDGRSYAARLSTVRSEKQLSAIFDDLADRVPLGQRLFGHFNPVHTGGPMQVSIAFAEAHNDGYPWPIEHSVRQEVFTRRGGVYFGTLHLLGYPASYPAMIYRFADFNAGWYASRNAAFQAAVMQLSGRKLATDGDLIRYNSDAAGATEQAVLSLHSRLGISAGDIRRQLALSKTEAFEQSQVWKQVFLLADKQHGSALPRQRLPGIALHSPKITRNLTTAWFAERVNTRYQQCLARQK</sequence>
<organism evidence="1 2">
    <name type="scientific">Tatumella punctata</name>
    <dbReference type="NCBI Taxonomy" id="399969"/>
    <lineage>
        <taxon>Bacteria</taxon>
        <taxon>Pseudomonadati</taxon>
        <taxon>Pseudomonadota</taxon>
        <taxon>Gammaproteobacteria</taxon>
        <taxon>Enterobacterales</taxon>
        <taxon>Erwiniaceae</taxon>
        <taxon>Tatumella</taxon>
    </lineage>
</organism>
<keyword evidence="2" id="KW-1185">Reference proteome</keyword>
<dbReference type="InterPro" id="IPR011673">
    <property type="entry name" value="DUF1615"/>
</dbReference>
<evidence type="ECO:0000313" key="1">
    <source>
        <dbReference type="EMBL" id="MFC6362141.1"/>
    </source>
</evidence>
<proteinExistence type="predicted"/>
<evidence type="ECO:0000313" key="2">
    <source>
        <dbReference type="Proteomes" id="UP001596215"/>
    </source>
</evidence>
<name>A0ABW1VNN4_9GAMM</name>
<comment type="caution">
    <text evidence="1">The sequence shown here is derived from an EMBL/GenBank/DDBJ whole genome shotgun (WGS) entry which is preliminary data.</text>
</comment>
<gene>
    <name evidence="1" type="ORF">ACFP73_08510</name>
</gene>
<reference evidence="2" key="1">
    <citation type="journal article" date="2019" name="Int. J. Syst. Evol. Microbiol.">
        <title>The Global Catalogue of Microorganisms (GCM) 10K type strain sequencing project: providing services to taxonomists for standard genome sequencing and annotation.</title>
        <authorList>
            <consortium name="The Broad Institute Genomics Platform"/>
            <consortium name="The Broad Institute Genome Sequencing Center for Infectious Disease"/>
            <person name="Wu L."/>
            <person name="Ma J."/>
        </authorList>
    </citation>
    <scope>NUCLEOTIDE SEQUENCE [LARGE SCALE GENOMIC DNA]</scope>
    <source>
        <strain evidence="2">CGMCC 4.1530</strain>
    </source>
</reference>
<protein>
    <submittedName>
        <fullName evidence="1">DUF1615 domain-containing protein</fullName>
    </submittedName>
</protein>
<accession>A0ABW1VNN4</accession>